<dbReference type="RefSeq" id="WP_146568571.1">
    <property type="nucleotide sequence ID" value="NZ_SIHJ01000005.1"/>
</dbReference>
<dbReference type="InterPro" id="IPR002810">
    <property type="entry name" value="NfeD-like_C"/>
</dbReference>
<gene>
    <name evidence="2" type="ORF">KOR34_47580</name>
</gene>
<dbReference type="InterPro" id="IPR043740">
    <property type="entry name" value="DUF5685"/>
</dbReference>
<dbReference type="AlphaFoldDB" id="A0A5C5UX83"/>
<evidence type="ECO:0000313" key="2">
    <source>
        <dbReference type="EMBL" id="TWT30200.1"/>
    </source>
</evidence>
<evidence type="ECO:0000259" key="1">
    <source>
        <dbReference type="Pfam" id="PF01957"/>
    </source>
</evidence>
<dbReference type="Pfam" id="PF01957">
    <property type="entry name" value="NfeD"/>
    <property type="match status" value="1"/>
</dbReference>
<reference evidence="2 3" key="1">
    <citation type="submission" date="2019-02" db="EMBL/GenBank/DDBJ databases">
        <title>Deep-cultivation of Planctomycetes and their phenomic and genomic characterization uncovers novel biology.</title>
        <authorList>
            <person name="Wiegand S."/>
            <person name="Jogler M."/>
            <person name="Boedeker C."/>
            <person name="Pinto D."/>
            <person name="Vollmers J."/>
            <person name="Rivas-Marin E."/>
            <person name="Kohn T."/>
            <person name="Peeters S.H."/>
            <person name="Heuer A."/>
            <person name="Rast P."/>
            <person name="Oberbeckmann S."/>
            <person name="Bunk B."/>
            <person name="Jeske O."/>
            <person name="Meyerdierks A."/>
            <person name="Storesund J.E."/>
            <person name="Kallscheuer N."/>
            <person name="Luecker S."/>
            <person name="Lage O.M."/>
            <person name="Pohl T."/>
            <person name="Merkel B.J."/>
            <person name="Hornburger P."/>
            <person name="Mueller R.-W."/>
            <person name="Bruemmer F."/>
            <person name="Labrenz M."/>
            <person name="Spormann A.M."/>
            <person name="Op Den Camp H."/>
            <person name="Overmann J."/>
            <person name="Amann R."/>
            <person name="Jetten M.S.M."/>
            <person name="Mascher T."/>
            <person name="Medema M.H."/>
            <person name="Devos D.P."/>
            <person name="Kaster A.-K."/>
            <person name="Ovreas L."/>
            <person name="Rohde M."/>
            <person name="Galperin M.Y."/>
            <person name="Jogler C."/>
        </authorList>
    </citation>
    <scope>NUCLEOTIDE SEQUENCE [LARGE SCALE GENOMIC DNA]</scope>
    <source>
        <strain evidence="2 3">KOR34</strain>
    </source>
</reference>
<organism evidence="2 3">
    <name type="scientific">Posidoniimonas corsicana</name>
    <dbReference type="NCBI Taxonomy" id="1938618"/>
    <lineage>
        <taxon>Bacteria</taxon>
        <taxon>Pseudomonadati</taxon>
        <taxon>Planctomycetota</taxon>
        <taxon>Planctomycetia</taxon>
        <taxon>Pirellulales</taxon>
        <taxon>Lacipirellulaceae</taxon>
        <taxon>Posidoniimonas</taxon>
    </lineage>
</organism>
<dbReference type="InterPro" id="IPR012340">
    <property type="entry name" value="NA-bd_OB-fold"/>
</dbReference>
<sequence>MFGFLRGPCGDADYRRAYARCCRFQRLFFGARTAPVVSYEGVFAYLLSREALGSALLPESEPTCCRLRGAKKLEGAADAPLGEFAAALGMLLASIKLADDVRDDRSLAARLALSVWRRPVDTAHAYFARLDPAAPARFQSVIDQHVALESAGGPCSLPAFAASTAAGFGDVFSLLADAAPRLVASRETFRRIGKSVGAAIIMADSAADWRLDRRRRLPNPVRDSDAADEAYRAAQRQLVAAANCRPEASGESVSQRVLSAAIQRIESRRCAAGAREPRPRLRPTHLVRAGDCDCPIGACDCGGCDAPACAGDGLDANCCDPSCCMCCDCWPWERQIKKADTKRFASFVGCTGVANGDIGPYGMAVVEGRSRPARTEGPPIPGGAQVLVTGVDELGLIVQRLDSGPAQT</sequence>
<proteinExistence type="predicted"/>
<evidence type="ECO:0000313" key="3">
    <source>
        <dbReference type="Proteomes" id="UP000316714"/>
    </source>
</evidence>
<dbReference type="Proteomes" id="UP000316714">
    <property type="component" value="Unassembled WGS sequence"/>
</dbReference>
<keyword evidence="3" id="KW-1185">Reference proteome</keyword>
<dbReference type="Gene3D" id="2.40.50.140">
    <property type="entry name" value="Nucleic acid-binding proteins"/>
    <property type="match status" value="1"/>
</dbReference>
<dbReference type="EMBL" id="SIHJ01000005">
    <property type="protein sequence ID" value="TWT30200.1"/>
    <property type="molecule type" value="Genomic_DNA"/>
</dbReference>
<dbReference type="OrthoDB" id="288231at2"/>
<accession>A0A5C5UX83</accession>
<name>A0A5C5UX83_9BACT</name>
<dbReference type="Pfam" id="PF18937">
    <property type="entry name" value="DUF5685"/>
    <property type="match status" value="1"/>
</dbReference>
<feature type="domain" description="NfeD-like C-terminal" evidence="1">
    <location>
        <begin position="347"/>
        <end position="399"/>
    </location>
</feature>
<protein>
    <recommendedName>
        <fullName evidence="1">NfeD-like C-terminal domain-containing protein</fullName>
    </recommendedName>
</protein>
<comment type="caution">
    <text evidence="2">The sequence shown here is derived from an EMBL/GenBank/DDBJ whole genome shotgun (WGS) entry which is preliminary data.</text>
</comment>